<dbReference type="Gene3D" id="3.40.50.620">
    <property type="entry name" value="HUPs"/>
    <property type="match status" value="1"/>
</dbReference>
<evidence type="ECO:0000256" key="1">
    <source>
        <dbReference type="ARBA" id="ARBA00004990"/>
    </source>
</evidence>
<dbReference type="SUPFAM" id="SSF52374">
    <property type="entry name" value="Nucleotidylyl transferase"/>
    <property type="match status" value="1"/>
</dbReference>
<dbReference type="InterPro" id="IPR042176">
    <property type="entry name" value="Pantoate_ligase_C"/>
</dbReference>
<dbReference type="GO" id="GO:0005829">
    <property type="term" value="C:cytosol"/>
    <property type="evidence" value="ECO:0007669"/>
    <property type="project" value="TreeGrafter"/>
</dbReference>
<evidence type="ECO:0000313" key="9">
    <source>
        <dbReference type="EMBL" id="SDF81861.1"/>
    </source>
</evidence>
<dbReference type="RefSeq" id="WP_092154489.1">
    <property type="nucleotide sequence ID" value="NZ_FNBX01000014.1"/>
</dbReference>
<organism evidence="9 10">
    <name type="scientific">Desulfovibrio legallii</name>
    <dbReference type="NCBI Taxonomy" id="571438"/>
    <lineage>
        <taxon>Bacteria</taxon>
        <taxon>Pseudomonadati</taxon>
        <taxon>Thermodesulfobacteriota</taxon>
        <taxon>Desulfovibrionia</taxon>
        <taxon>Desulfovibrionales</taxon>
        <taxon>Desulfovibrionaceae</taxon>
        <taxon>Desulfovibrio</taxon>
    </lineage>
</organism>
<comment type="catalytic activity">
    <reaction evidence="7 8">
        <text>(R)-pantoate + beta-alanine + ATP = (R)-pantothenate + AMP + diphosphate + H(+)</text>
        <dbReference type="Rhea" id="RHEA:10912"/>
        <dbReference type="ChEBI" id="CHEBI:15378"/>
        <dbReference type="ChEBI" id="CHEBI:15980"/>
        <dbReference type="ChEBI" id="CHEBI:29032"/>
        <dbReference type="ChEBI" id="CHEBI:30616"/>
        <dbReference type="ChEBI" id="CHEBI:33019"/>
        <dbReference type="ChEBI" id="CHEBI:57966"/>
        <dbReference type="ChEBI" id="CHEBI:456215"/>
        <dbReference type="EC" id="6.3.2.1"/>
    </reaction>
</comment>
<dbReference type="InterPro" id="IPR003721">
    <property type="entry name" value="Pantoate_ligase"/>
</dbReference>
<dbReference type="Gene3D" id="3.30.1300.10">
    <property type="entry name" value="Pantoate-beta-alanine ligase, C-terminal domain"/>
    <property type="match status" value="1"/>
</dbReference>
<reference evidence="10" key="1">
    <citation type="submission" date="2016-10" db="EMBL/GenBank/DDBJ databases">
        <authorList>
            <person name="Varghese N."/>
            <person name="Submissions S."/>
        </authorList>
    </citation>
    <scope>NUCLEOTIDE SEQUENCE [LARGE SCALE GENOMIC DNA]</scope>
    <source>
        <strain evidence="10">KHC7</strain>
    </source>
</reference>
<dbReference type="PANTHER" id="PTHR21299">
    <property type="entry name" value="CYTIDYLATE KINASE/PANTOATE-BETA-ALANINE LIGASE"/>
    <property type="match status" value="1"/>
</dbReference>
<proteinExistence type="inferred from homology"/>
<keyword evidence="6 8" id="KW-0067">ATP-binding</keyword>
<feature type="active site" description="Proton donor" evidence="8">
    <location>
        <position position="37"/>
    </location>
</feature>
<comment type="subcellular location">
    <subcellularLocation>
        <location evidence="8">Cytoplasm</location>
    </subcellularLocation>
</comment>
<dbReference type="HAMAP" id="MF_00158">
    <property type="entry name" value="PanC"/>
    <property type="match status" value="1"/>
</dbReference>
<feature type="binding site" evidence="8">
    <location>
        <position position="153"/>
    </location>
    <ligand>
        <name>(R)-pantoate</name>
        <dbReference type="ChEBI" id="CHEBI:15980"/>
    </ligand>
</feature>
<comment type="subunit">
    <text evidence="8">Homodimer.</text>
</comment>
<dbReference type="GO" id="GO:0015940">
    <property type="term" value="P:pantothenate biosynthetic process"/>
    <property type="evidence" value="ECO:0007669"/>
    <property type="project" value="UniProtKB-UniRule"/>
</dbReference>
<dbReference type="OrthoDB" id="9773087at2"/>
<dbReference type="Pfam" id="PF02569">
    <property type="entry name" value="Pantoate_ligase"/>
    <property type="match status" value="1"/>
</dbReference>
<evidence type="ECO:0000256" key="4">
    <source>
        <dbReference type="ARBA" id="ARBA00022655"/>
    </source>
</evidence>
<dbReference type="NCBIfam" id="TIGR00018">
    <property type="entry name" value="panC"/>
    <property type="match status" value="1"/>
</dbReference>
<feature type="binding site" evidence="8">
    <location>
        <position position="61"/>
    </location>
    <ligand>
        <name>(R)-pantoate</name>
        <dbReference type="ChEBI" id="CHEBI:15980"/>
    </ligand>
</feature>
<feature type="binding site" evidence="8">
    <location>
        <position position="61"/>
    </location>
    <ligand>
        <name>beta-alanine</name>
        <dbReference type="ChEBI" id="CHEBI:57966"/>
    </ligand>
</feature>
<comment type="function">
    <text evidence="8">Catalyzes the condensation of pantoate with beta-alanine in an ATP-dependent reaction via a pantoyl-adenylate intermediate.</text>
</comment>
<evidence type="ECO:0000256" key="6">
    <source>
        <dbReference type="ARBA" id="ARBA00022840"/>
    </source>
</evidence>
<dbReference type="UniPathway" id="UPA00028">
    <property type="reaction ID" value="UER00005"/>
</dbReference>
<evidence type="ECO:0000256" key="7">
    <source>
        <dbReference type="ARBA" id="ARBA00048258"/>
    </source>
</evidence>
<dbReference type="EC" id="6.3.2.1" evidence="8"/>
<evidence type="ECO:0000256" key="8">
    <source>
        <dbReference type="HAMAP-Rule" id="MF_00158"/>
    </source>
</evidence>
<dbReference type="GO" id="GO:0005524">
    <property type="term" value="F:ATP binding"/>
    <property type="evidence" value="ECO:0007669"/>
    <property type="project" value="UniProtKB-KW"/>
</dbReference>
<evidence type="ECO:0000256" key="2">
    <source>
        <dbReference type="ARBA" id="ARBA00009256"/>
    </source>
</evidence>
<protein>
    <recommendedName>
        <fullName evidence="8">Pantothenate synthetase</fullName>
        <shortName evidence="8">PS</shortName>
        <ecNumber evidence="8">6.3.2.1</ecNumber>
    </recommendedName>
    <alternativeName>
        <fullName evidence="8">Pantoate--beta-alanine ligase</fullName>
    </alternativeName>
    <alternativeName>
        <fullName evidence="8">Pantoate-activating enzyme</fullName>
    </alternativeName>
</protein>
<dbReference type="Proteomes" id="UP000199355">
    <property type="component" value="Unassembled WGS sequence"/>
</dbReference>
<sequence length="282" mass="31201">MQILTTPHDLEAQCRAWRKAGDDIALVPTMGYYHAGHEDLMTHARGLARRLVVSLFVNPAQFGPGEDLEAYPRDAEHDAAIAAAHGADVLFRPEPGAMYAPDHATWVEVPELARGLCGQTRPTHFRGVCTVVLKLFLLTGADVAVFGQKDWQQQAILRRMARDLNVPVRIVTRPTVREADGLALSSRNLYLTPQERAQAPEIRQGLLYARKLAEEGETNTSLLREAVLRRWAERLPLGRLDYLSVVHPESLAPLTAVGDAALMACAVRMGKARLIDNILLRP</sequence>
<dbReference type="InterPro" id="IPR014729">
    <property type="entry name" value="Rossmann-like_a/b/a_fold"/>
</dbReference>
<keyword evidence="3 8" id="KW-0436">Ligase</keyword>
<comment type="similarity">
    <text evidence="2 8">Belongs to the pantothenate synthetase family.</text>
</comment>
<feature type="binding site" evidence="8">
    <location>
        <begin position="147"/>
        <end position="150"/>
    </location>
    <ligand>
        <name>ATP</name>
        <dbReference type="ChEBI" id="CHEBI:30616"/>
    </ligand>
</feature>
<keyword evidence="8" id="KW-0963">Cytoplasm</keyword>
<comment type="miscellaneous">
    <text evidence="8">The reaction proceeds by a bi uni uni bi ping pong mechanism.</text>
</comment>
<evidence type="ECO:0000256" key="3">
    <source>
        <dbReference type="ARBA" id="ARBA00022598"/>
    </source>
</evidence>
<dbReference type="CDD" id="cd00560">
    <property type="entry name" value="PanC"/>
    <property type="match status" value="1"/>
</dbReference>
<dbReference type="PANTHER" id="PTHR21299:SF1">
    <property type="entry name" value="PANTOATE--BETA-ALANINE LIGASE"/>
    <property type="match status" value="1"/>
</dbReference>
<keyword evidence="5 8" id="KW-0547">Nucleotide-binding</keyword>
<comment type="pathway">
    <text evidence="1 8">Cofactor biosynthesis; (R)-pantothenate biosynthesis; (R)-pantothenate from (R)-pantoate and beta-alanine: step 1/1.</text>
</comment>
<dbReference type="EMBL" id="FNBX01000014">
    <property type="protein sequence ID" value="SDF81861.1"/>
    <property type="molecule type" value="Genomic_DNA"/>
</dbReference>
<name>A0A1G7P6K5_9BACT</name>
<evidence type="ECO:0000313" key="10">
    <source>
        <dbReference type="Proteomes" id="UP000199355"/>
    </source>
</evidence>
<feature type="binding site" evidence="8">
    <location>
        <position position="176"/>
    </location>
    <ligand>
        <name>ATP</name>
        <dbReference type="ChEBI" id="CHEBI:30616"/>
    </ligand>
</feature>
<feature type="binding site" evidence="8">
    <location>
        <begin position="184"/>
        <end position="187"/>
    </location>
    <ligand>
        <name>ATP</name>
        <dbReference type="ChEBI" id="CHEBI:30616"/>
    </ligand>
</feature>
<keyword evidence="10" id="KW-1185">Reference proteome</keyword>
<evidence type="ECO:0000256" key="5">
    <source>
        <dbReference type="ARBA" id="ARBA00022741"/>
    </source>
</evidence>
<dbReference type="AlphaFoldDB" id="A0A1G7P6K5"/>
<dbReference type="STRING" id="571438.SAMN05192586_11455"/>
<keyword evidence="4 8" id="KW-0566">Pantothenate biosynthesis</keyword>
<accession>A0A1G7P6K5</accession>
<dbReference type="GO" id="GO:0004592">
    <property type="term" value="F:pantoate-beta-alanine ligase activity"/>
    <property type="evidence" value="ECO:0007669"/>
    <property type="project" value="UniProtKB-UniRule"/>
</dbReference>
<gene>
    <name evidence="8" type="primary">panC</name>
    <name evidence="9" type="ORF">SAMN05192586_11455</name>
</gene>
<feature type="binding site" evidence="8">
    <location>
        <begin position="30"/>
        <end position="37"/>
    </location>
    <ligand>
        <name>ATP</name>
        <dbReference type="ChEBI" id="CHEBI:30616"/>
    </ligand>
</feature>